<dbReference type="GO" id="GO:0046464">
    <property type="term" value="P:acylglycerol catabolic process"/>
    <property type="evidence" value="ECO:0007669"/>
    <property type="project" value="TreeGrafter"/>
</dbReference>
<evidence type="ECO:0000313" key="3">
    <source>
        <dbReference type="Proteomes" id="UP000669179"/>
    </source>
</evidence>
<dbReference type="GO" id="GO:0016020">
    <property type="term" value="C:membrane"/>
    <property type="evidence" value="ECO:0007669"/>
    <property type="project" value="TreeGrafter"/>
</dbReference>
<proteinExistence type="predicted"/>
<dbReference type="PANTHER" id="PTHR43798">
    <property type="entry name" value="MONOACYLGLYCEROL LIPASE"/>
    <property type="match status" value="1"/>
</dbReference>
<name>A0A939T750_9ACTN</name>
<evidence type="ECO:0000313" key="2">
    <source>
        <dbReference type="EMBL" id="MBO2445525.1"/>
    </source>
</evidence>
<reference evidence="2" key="1">
    <citation type="submission" date="2021-03" db="EMBL/GenBank/DDBJ databases">
        <authorList>
            <person name="Kanchanasin P."/>
            <person name="Saeng-In P."/>
            <person name="Phongsopitanun W."/>
            <person name="Yuki M."/>
            <person name="Kudo T."/>
            <person name="Ohkuma M."/>
            <person name="Tanasupawat S."/>
        </authorList>
    </citation>
    <scope>NUCLEOTIDE SEQUENCE</scope>
    <source>
        <strain evidence="2">GKU 128</strain>
    </source>
</reference>
<dbReference type="SUPFAM" id="SSF53474">
    <property type="entry name" value="alpha/beta-Hydrolases"/>
    <property type="match status" value="1"/>
</dbReference>
<evidence type="ECO:0000259" key="1">
    <source>
        <dbReference type="Pfam" id="PF12697"/>
    </source>
</evidence>
<dbReference type="RefSeq" id="WP_208253147.1">
    <property type="nucleotide sequence ID" value="NZ_JAGEOJ010000001.1"/>
</dbReference>
<dbReference type="InterPro" id="IPR050266">
    <property type="entry name" value="AB_hydrolase_sf"/>
</dbReference>
<organism evidence="2 3">
    <name type="scientific">Actinomadura barringtoniae</name>
    <dbReference type="NCBI Taxonomy" id="1427535"/>
    <lineage>
        <taxon>Bacteria</taxon>
        <taxon>Bacillati</taxon>
        <taxon>Actinomycetota</taxon>
        <taxon>Actinomycetes</taxon>
        <taxon>Streptosporangiales</taxon>
        <taxon>Thermomonosporaceae</taxon>
        <taxon>Actinomadura</taxon>
    </lineage>
</organism>
<feature type="domain" description="AB hydrolase-1" evidence="1">
    <location>
        <begin position="27"/>
        <end position="281"/>
    </location>
</feature>
<gene>
    <name evidence="2" type="ORF">J4573_00315</name>
</gene>
<dbReference type="AlphaFoldDB" id="A0A939T750"/>
<sequence>MPPLGRLYEVGDRRLMLYRTGSGGPAVVFLPGAGLVGLDYINTHDRVAEVTTSVIYDRAGTGWSDRAPLPRTGAAVAAELSDVLRVAEVPGPYVLVGHSLGGVYARLFAARFPNDVAGLLLLDPFHEDLTADAPQEVLDKLEQMKRPEDLPDLTAEQLQQARVTLDKHFAAWPDDVRGPLVDYRLASWRNAMLEDNNLYDEVSDELRNAPALPDVPLIVITAAGHDATQAALWSEEIVRKTHETKLDLHARLAASVPRGEHRVLDDAGHGYPHEERRDAVLHAIDDLLTAAR</sequence>
<dbReference type="EMBL" id="JAGEOJ010000001">
    <property type="protein sequence ID" value="MBO2445525.1"/>
    <property type="molecule type" value="Genomic_DNA"/>
</dbReference>
<keyword evidence="2" id="KW-0378">Hydrolase</keyword>
<dbReference type="GO" id="GO:0047372">
    <property type="term" value="F:monoacylglycerol lipase activity"/>
    <property type="evidence" value="ECO:0007669"/>
    <property type="project" value="TreeGrafter"/>
</dbReference>
<dbReference type="InterPro" id="IPR000073">
    <property type="entry name" value="AB_hydrolase_1"/>
</dbReference>
<dbReference type="Pfam" id="PF12697">
    <property type="entry name" value="Abhydrolase_6"/>
    <property type="match status" value="1"/>
</dbReference>
<dbReference type="PANTHER" id="PTHR43798:SF33">
    <property type="entry name" value="HYDROLASE, PUTATIVE (AFU_ORTHOLOGUE AFUA_2G14860)-RELATED"/>
    <property type="match status" value="1"/>
</dbReference>
<protein>
    <submittedName>
        <fullName evidence="2">Alpha/beta hydrolase</fullName>
    </submittedName>
</protein>
<dbReference type="InterPro" id="IPR029058">
    <property type="entry name" value="AB_hydrolase_fold"/>
</dbReference>
<keyword evidence="3" id="KW-1185">Reference proteome</keyword>
<comment type="caution">
    <text evidence="2">The sequence shown here is derived from an EMBL/GenBank/DDBJ whole genome shotgun (WGS) entry which is preliminary data.</text>
</comment>
<accession>A0A939T750</accession>
<dbReference type="Proteomes" id="UP000669179">
    <property type="component" value="Unassembled WGS sequence"/>
</dbReference>
<dbReference type="Gene3D" id="3.40.50.1820">
    <property type="entry name" value="alpha/beta hydrolase"/>
    <property type="match status" value="1"/>
</dbReference>